<evidence type="ECO:0000313" key="1">
    <source>
        <dbReference type="EMBL" id="TYT74157.1"/>
    </source>
</evidence>
<dbReference type="Proteomes" id="UP000321899">
    <property type="component" value="Unassembled WGS sequence"/>
</dbReference>
<dbReference type="OrthoDB" id="9805230at2"/>
<sequence length="157" mass="18530">MFNIENIIFPPGAVPAPIKNTLHKKEVQMTNPAEEKKLEKRFHYDPVKNRFYVNFENYNIDNERDIHRIEFLVAEQLSHLGKRVDAIVNYENFNIKQDLMQNYTNMVNRLMEHFYAGVTRYTTSASLRDELGKSLQQQQVKPNFYSSNEDAERALQS</sequence>
<dbReference type="AlphaFoldDB" id="A0A5S5MEN7"/>
<dbReference type="EMBL" id="VDMB01000014">
    <property type="protein sequence ID" value="TYT74157.1"/>
    <property type="molecule type" value="Genomic_DNA"/>
</dbReference>
<keyword evidence="2" id="KW-1185">Reference proteome</keyword>
<gene>
    <name evidence="1" type="ORF">FIM25_11265</name>
</gene>
<name>A0A5S5MEN7_9BACT</name>
<organism evidence="1 2">
    <name type="scientific">Desulfobotulus mexicanus</name>
    <dbReference type="NCBI Taxonomy" id="2586642"/>
    <lineage>
        <taxon>Bacteria</taxon>
        <taxon>Pseudomonadati</taxon>
        <taxon>Thermodesulfobacteriota</taxon>
        <taxon>Desulfobacteria</taxon>
        <taxon>Desulfobacterales</taxon>
        <taxon>Desulfobacteraceae</taxon>
        <taxon>Desulfobotulus</taxon>
    </lineage>
</organism>
<evidence type="ECO:0000313" key="2">
    <source>
        <dbReference type="Proteomes" id="UP000321899"/>
    </source>
</evidence>
<reference evidence="1 2" key="1">
    <citation type="submission" date="2019-06" db="EMBL/GenBank/DDBJ databases">
        <title>Desulfobotulus mexicanus sp. nov., a novel sulfate-reducing bacterium isolated from the sediment of an alkaline crater lake in Mexico.</title>
        <authorList>
            <person name="Hirschler-Rea A."/>
        </authorList>
    </citation>
    <scope>NUCLEOTIDE SEQUENCE [LARGE SCALE GENOMIC DNA]</scope>
    <source>
        <strain evidence="1 2">PAR22N</strain>
    </source>
</reference>
<accession>A0A5S5MEN7</accession>
<protein>
    <submittedName>
        <fullName evidence="1">Uncharacterized protein</fullName>
    </submittedName>
</protein>
<proteinExistence type="predicted"/>
<comment type="caution">
    <text evidence="1">The sequence shown here is derived from an EMBL/GenBank/DDBJ whole genome shotgun (WGS) entry which is preliminary data.</text>
</comment>